<dbReference type="Proteomes" id="UP001311232">
    <property type="component" value="Unassembled WGS sequence"/>
</dbReference>
<reference evidence="1 2" key="1">
    <citation type="submission" date="2021-06" db="EMBL/GenBank/DDBJ databases">
        <authorList>
            <person name="Palmer J.M."/>
        </authorList>
    </citation>
    <scope>NUCLEOTIDE SEQUENCE [LARGE SCALE GENOMIC DNA]</scope>
    <source>
        <strain evidence="1 2">MEX-2019</strain>
        <tissue evidence="1">Muscle</tissue>
    </source>
</reference>
<sequence>MELVSYLLVADFRTNYWCGGECTFPQIAGKRNVCISLLKMFCETLRLSSSIQPDVGGERHRRLLPETSLQCVNHDLKAAFSSTHLYVGDGKTIVLIIFRSSGQIFFACSRTCI</sequence>
<organism evidence="1 2">
    <name type="scientific">Crenichthys baileyi</name>
    <name type="common">White River springfish</name>
    <dbReference type="NCBI Taxonomy" id="28760"/>
    <lineage>
        <taxon>Eukaryota</taxon>
        <taxon>Metazoa</taxon>
        <taxon>Chordata</taxon>
        <taxon>Craniata</taxon>
        <taxon>Vertebrata</taxon>
        <taxon>Euteleostomi</taxon>
        <taxon>Actinopterygii</taxon>
        <taxon>Neopterygii</taxon>
        <taxon>Teleostei</taxon>
        <taxon>Neoteleostei</taxon>
        <taxon>Acanthomorphata</taxon>
        <taxon>Ovalentaria</taxon>
        <taxon>Atherinomorphae</taxon>
        <taxon>Cyprinodontiformes</taxon>
        <taxon>Goodeidae</taxon>
        <taxon>Crenichthys</taxon>
    </lineage>
</organism>
<comment type="caution">
    <text evidence="1">The sequence shown here is derived from an EMBL/GenBank/DDBJ whole genome shotgun (WGS) entry which is preliminary data.</text>
</comment>
<evidence type="ECO:0000313" key="2">
    <source>
        <dbReference type="Proteomes" id="UP001311232"/>
    </source>
</evidence>
<dbReference type="EMBL" id="JAHHUM010001978">
    <property type="protein sequence ID" value="KAK5607734.1"/>
    <property type="molecule type" value="Genomic_DNA"/>
</dbReference>
<proteinExistence type="predicted"/>
<accession>A0AAV9RFE1</accession>
<gene>
    <name evidence="1" type="ORF">CRENBAI_012922</name>
</gene>
<name>A0AAV9RFE1_9TELE</name>
<dbReference type="AlphaFoldDB" id="A0AAV9RFE1"/>
<protein>
    <submittedName>
        <fullName evidence="1">Uncharacterized protein</fullName>
    </submittedName>
</protein>
<keyword evidence="2" id="KW-1185">Reference proteome</keyword>
<evidence type="ECO:0000313" key="1">
    <source>
        <dbReference type="EMBL" id="KAK5607734.1"/>
    </source>
</evidence>